<name>A0ABS2BQT3_9PSED</name>
<dbReference type="SUPFAM" id="SSF53067">
    <property type="entry name" value="Actin-like ATPase domain"/>
    <property type="match status" value="1"/>
</dbReference>
<reference evidence="1 2" key="1">
    <citation type="submission" date="2020-08" db="EMBL/GenBank/DDBJ databases">
        <title>Description of novel Pseudomonas species.</title>
        <authorList>
            <person name="Duman M."/>
            <person name="Mulet M."/>
            <person name="Altun S."/>
            <person name="Saticioglu I.B."/>
            <person name="Lalucat J."/>
            <person name="Garcia-Valdes E."/>
        </authorList>
    </citation>
    <scope>NUCLEOTIDE SEQUENCE [LARGE SCALE GENOMIC DNA]</scope>
    <source>
        <strain evidence="1 2">P66</strain>
    </source>
</reference>
<dbReference type="PANTHER" id="PTHR32432">
    <property type="entry name" value="CELL DIVISION PROTEIN FTSA-RELATED"/>
    <property type="match status" value="1"/>
</dbReference>
<organism evidence="1 2">
    <name type="scientific">Pseudomonas arcuscaelestis</name>
    <dbReference type="NCBI Taxonomy" id="2710591"/>
    <lineage>
        <taxon>Bacteria</taxon>
        <taxon>Pseudomonadati</taxon>
        <taxon>Pseudomonadota</taxon>
        <taxon>Gammaproteobacteria</taxon>
        <taxon>Pseudomonadales</taxon>
        <taxon>Pseudomonadaceae</taxon>
        <taxon>Pseudomonas</taxon>
    </lineage>
</organism>
<dbReference type="RefSeq" id="WP_203479084.1">
    <property type="nucleotide sequence ID" value="NZ_JACOPV010000001.1"/>
</dbReference>
<gene>
    <name evidence="1" type="primary">pilM</name>
    <name evidence="1" type="ORF">H8F21_00230</name>
</gene>
<accession>A0ABS2BQT3</accession>
<evidence type="ECO:0000313" key="1">
    <source>
        <dbReference type="EMBL" id="MBM5455986.1"/>
    </source>
</evidence>
<keyword evidence="2" id="KW-1185">Reference proteome</keyword>
<evidence type="ECO:0000313" key="2">
    <source>
        <dbReference type="Proteomes" id="UP000745663"/>
    </source>
</evidence>
<dbReference type="InterPro" id="IPR005883">
    <property type="entry name" value="PilM"/>
</dbReference>
<dbReference type="Gene3D" id="3.30.420.40">
    <property type="match status" value="1"/>
</dbReference>
<dbReference type="PANTHER" id="PTHR32432:SF3">
    <property type="entry name" value="ETHANOLAMINE UTILIZATION PROTEIN EUTJ"/>
    <property type="match status" value="1"/>
</dbReference>
<dbReference type="InterPro" id="IPR050696">
    <property type="entry name" value="FtsA/MreB"/>
</dbReference>
<dbReference type="EMBL" id="JACOPV010000001">
    <property type="protein sequence ID" value="MBM5455986.1"/>
    <property type="molecule type" value="Genomic_DNA"/>
</dbReference>
<sequence>MFGRMGRDASSLLGVEITPPFIRLVRLCRRRGRYQLQGWALEPLPKSAMHNGWIAEPEQVGAVLREAVVRCTGQGQRGAVALPGGLLIEKILSLPGDLEDRLIDERLSRDVGEFVPFALEDAAIEFQSIGPSPGNPLHQLVVVAVCHLALLDALQASAECAGLFICAVEPDAHALRRAVQAGGVQEAMLLQLEAGALVIHEFAAEPVAPRREVLLYECQGIVQEVVTAVDNYLLSSPGRALPGQVLLAGGGAHDQSFAAQLEQRLGIEVRHVDPFQSLIPAPGLDKLPSMEQAKYLAVACGLAMREGGRCLN</sequence>
<proteinExistence type="predicted"/>
<comment type="caution">
    <text evidence="1">The sequence shown here is derived from an EMBL/GenBank/DDBJ whole genome shotgun (WGS) entry which is preliminary data.</text>
</comment>
<dbReference type="InterPro" id="IPR043129">
    <property type="entry name" value="ATPase_NBD"/>
</dbReference>
<dbReference type="Pfam" id="PF11104">
    <property type="entry name" value="PilM_2"/>
    <property type="match status" value="2"/>
</dbReference>
<dbReference type="Proteomes" id="UP000745663">
    <property type="component" value="Unassembled WGS sequence"/>
</dbReference>
<protein>
    <submittedName>
        <fullName evidence="1">Pilus assembly protein PilM</fullName>
    </submittedName>
</protein>